<protein>
    <submittedName>
        <fullName evidence="2">Uncharacterized protein</fullName>
    </submittedName>
</protein>
<name>A0ABD0KE12_9CAEN</name>
<proteinExistence type="predicted"/>
<dbReference type="Proteomes" id="UP001519460">
    <property type="component" value="Unassembled WGS sequence"/>
</dbReference>
<dbReference type="EMBL" id="JACVVK020000196">
    <property type="protein sequence ID" value="KAK7485354.1"/>
    <property type="molecule type" value="Genomic_DNA"/>
</dbReference>
<feature type="region of interest" description="Disordered" evidence="1">
    <location>
        <begin position="952"/>
        <end position="995"/>
    </location>
</feature>
<evidence type="ECO:0000313" key="3">
    <source>
        <dbReference type="Proteomes" id="UP001519460"/>
    </source>
</evidence>
<evidence type="ECO:0000256" key="1">
    <source>
        <dbReference type="SAM" id="MobiDB-lite"/>
    </source>
</evidence>
<evidence type="ECO:0000313" key="2">
    <source>
        <dbReference type="EMBL" id="KAK7485354.1"/>
    </source>
</evidence>
<feature type="compositionally biased region" description="Low complexity" evidence="1">
    <location>
        <begin position="837"/>
        <end position="846"/>
    </location>
</feature>
<sequence length="995" mass="107948">AISTIADTGFSYIPLLAELDLRGNTIVGFPKPLYKGLAHLKSVLSDSYKLCLRGRYFNVFLVFAVVAPILKSNGRRTEEIDKVTTGDSGMMCEGERRCLADTTSCVDSSCVCQSYMKGEATIECVGNNQSLCYIAADPDVRLHTFGNAVASVDLPCRYRAARFVTENLAGITTHSACAVEVHVTSQYMHHELVEGSAHVSVSISDPAQQLYLSFHVYMTANVTMGHPGTYYNHARVTKSLNNAMEFDINPTFDEVNNFVVLDIPMCETRVKFRAFDPNPKPHQQQLPGVTIQVPSHAEFIDDAGKHPQSLCGTPQDSSNQLQNRAASLGLTNARTAVIYDILQLRTGQEDNQLWAKCDRAFNLFGMSNDKVADINACSPLLIDKHLAACLRTNSHLPIDVFNDCMEQRQNGGIGVACLRLQRAISLCRSEWSAAQTAANGFSAKITCVGTQTSTWADPTSRSTTTPGQTTITTTPFWWGGDGCKGRHTCMMARDLTTTVVDTTSPAGDTTSPVGDSTSPVSDTTSLVGDTTSPVGDSTSPVGDSTSPVVDTTSPAGDSASLVGDTTSPVGDTTSPVGDTTSLVGDSTSLVGDSTSPVGDSTSPVGDTTSPADFTTSTVMPPWWGGGCKGKMSCTTTVVDTTTRTPKPTTTRRPTTTSWWGCRGRHTCTAGREDATTTFKWPIDVSTTFPWRRTTKRVVTTTVPWPGRVDTTTTTFAWPGHDSTTTFNWPGHDSTTTFNWPGHDSTTTFNWPGHDSTTTFTWPVYGDSTTGSTSFPWRRRQGGKRNRGVLTGGLPGRRHSGLSNPKHQNASDQTQLDGKTQPTGASRDGRQRSRQGQRPHSSSQGRQAVRQPMSGQRGQRLADRLLSGKSLSRSNWPGHDSTTTFNWPGHDFTTTFNWPGHDSTTTFNWPGHDSTTTFKWPGHDSTTTFNWPGHDSTTTFNWPVYGDSTSFPWRRRQGGKRNRGVLTGGLSGRRHSGLSNSKHQKASDQTQLDGKT</sequence>
<feature type="compositionally biased region" description="Polar residues" evidence="1">
    <location>
        <begin position="759"/>
        <end position="774"/>
    </location>
</feature>
<feature type="compositionally biased region" description="Polar residues" evidence="1">
    <location>
        <begin position="501"/>
        <end position="555"/>
    </location>
</feature>
<organism evidence="2 3">
    <name type="scientific">Batillaria attramentaria</name>
    <dbReference type="NCBI Taxonomy" id="370345"/>
    <lineage>
        <taxon>Eukaryota</taxon>
        <taxon>Metazoa</taxon>
        <taxon>Spiralia</taxon>
        <taxon>Lophotrochozoa</taxon>
        <taxon>Mollusca</taxon>
        <taxon>Gastropoda</taxon>
        <taxon>Caenogastropoda</taxon>
        <taxon>Sorbeoconcha</taxon>
        <taxon>Cerithioidea</taxon>
        <taxon>Batillariidae</taxon>
        <taxon>Batillaria</taxon>
    </lineage>
</organism>
<feature type="compositionally biased region" description="Polar residues" evidence="1">
    <location>
        <begin position="868"/>
        <end position="888"/>
    </location>
</feature>
<feature type="compositionally biased region" description="Polar residues" evidence="1">
    <location>
        <begin position="986"/>
        <end position="995"/>
    </location>
</feature>
<feature type="compositionally biased region" description="Basic residues" evidence="1">
    <location>
        <begin position="776"/>
        <end position="786"/>
    </location>
</feature>
<feature type="non-terminal residue" evidence="2">
    <location>
        <position position="1"/>
    </location>
</feature>
<feature type="region of interest" description="Disordered" evidence="1">
    <location>
        <begin position="501"/>
        <end position="617"/>
    </location>
</feature>
<feature type="compositionally biased region" description="Polar residues" evidence="1">
    <location>
        <begin position="563"/>
        <end position="617"/>
    </location>
</feature>
<dbReference type="AlphaFoldDB" id="A0ABD0KE12"/>
<reference evidence="2 3" key="1">
    <citation type="journal article" date="2023" name="Sci. Data">
        <title>Genome assembly of the Korean intertidal mud-creeper Batillaria attramentaria.</title>
        <authorList>
            <person name="Patra A.K."/>
            <person name="Ho P.T."/>
            <person name="Jun S."/>
            <person name="Lee S.J."/>
            <person name="Kim Y."/>
            <person name="Won Y.J."/>
        </authorList>
    </citation>
    <scope>NUCLEOTIDE SEQUENCE [LARGE SCALE GENOMIC DNA]</scope>
    <source>
        <strain evidence="2">Wonlab-2016</strain>
    </source>
</reference>
<accession>A0ABD0KE12</accession>
<feature type="compositionally biased region" description="Basic residues" evidence="1">
    <location>
        <begin position="952"/>
        <end position="962"/>
    </location>
</feature>
<comment type="caution">
    <text evidence="2">The sequence shown here is derived from an EMBL/GenBank/DDBJ whole genome shotgun (WGS) entry which is preliminary data.</text>
</comment>
<feature type="compositionally biased region" description="Polar residues" evidence="1">
    <location>
        <begin position="800"/>
        <end position="823"/>
    </location>
</feature>
<gene>
    <name evidence="2" type="ORF">BaRGS_00023453</name>
</gene>
<feature type="region of interest" description="Disordered" evidence="1">
    <location>
        <begin position="759"/>
        <end position="888"/>
    </location>
</feature>
<keyword evidence="3" id="KW-1185">Reference proteome</keyword>